<feature type="region of interest" description="Disordered" evidence="1">
    <location>
        <begin position="29"/>
        <end position="72"/>
    </location>
</feature>
<dbReference type="GO" id="GO:0045944">
    <property type="term" value="P:positive regulation of transcription by RNA polymerase II"/>
    <property type="evidence" value="ECO:0007669"/>
    <property type="project" value="TreeGrafter"/>
</dbReference>
<dbReference type="AlphaFoldDB" id="C1BS09"/>
<dbReference type="Pfam" id="PF00010">
    <property type="entry name" value="HLH"/>
    <property type="match status" value="1"/>
</dbReference>
<reference evidence="3" key="1">
    <citation type="submission" date="2009-06" db="EMBL/GenBank/DDBJ databases">
        <title>Lepeophtheirus salmonis ESTs and full-length cDNAs.</title>
        <authorList>
            <person name="Yasuike M."/>
            <person name="von Schalburg K."/>
            <person name="Cooper G."/>
            <person name="Leong J."/>
            <person name="Jones S.R.M."/>
            <person name="Koop B.F."/>
        </authorList>
    </citation>
    <scope>NUCLEOTIDE SEQUENCE</scope>
    <source>
        <strain evidence="3">Pacific form</strain>
        <tissue evidence="3">Whole</tissue>
    </source>
</reference>
<protein>
    <submittedName>
        <fullName evidence="3">Neurogenic differentiation factor 1</fullName>
    </submittedName>
</protein>
<dbReference type="CDD" id="cd11431">
    <property type="entry name" value="bHLH_TS_taxi_Dei"/>
    <property type="match status" value="1"/>
</dbReference>
<feature type="compositionally biased region" description="Basic and acidic residues" evidence="1">
    <location>
        <begin position="63"/>
        <end position="72"/>
    </location>
</feature>
<feature type="region of interest" description="Disordered" evidence="1">
    <location>
        <begin position="118"/>
        <end position="154"/>
    </location>
</feature>
<feature type="compositionally biased region" description="Low complexity" evidence="1">
    <location>
        <begin position="122"/>
        <end position="154"/>
    </location>
</feature>
<dbReference type="InterPro" id="IPR050359">
    <property type="entry name" value="bHLH_transcription_factors"/>
</dbReference>
<organism evidence="3">
    <name type="scientific">Lepeophtheirus salmonis</name>
    <name type="common">Salmon louse</name>
    <name type="synonym">Caligus salmonis</name>
    <dbReference type="NCBI Taxonomy" id="72036"/>
    <lineage>
        <taxon>Eukaryota</taxon>
        <taxon>Metazoa</taxon>
        <taxon>Ecdysozoa</taxon>
        <taxon>Arthropoda</taxon>
        <taxon>Crustacea</taxon>
        <taxon>Multicrustacea</taxon>
        <taxon>Hexanauplia</taxon>
        <taxon>Copepoda</taxon>
        <taxon>Siphonostomatoida</taxon>
        <taxon>Caligidae</taxon>
        <taxon>Lepeophtheirus</taxon>
    </lineage>
</organism>
<dbReference type="Gene3D" id="4.10.280.10">
    <property type="entry name" value="Helix-loop-helix DNA-binding domain"/>
    <property type="match status" value="1"/>
</dbReference>
<feature type="compositionally biased region" description="Basic and acidic residues" evidence="1">
    <location>
        <begin position="29"/>
        <end position="44"/>
    </location>
</feature>
<dbReference type="SMART" id="SM00353">
    <property type="entry name" value="HLH"/>
    <property type="match status" value="1"/>
</dbReference>
<dbReference type="GO" id="GO:0003700">
    <property type="term" value="F:DNA-binding transcription factor activity"/>
    <property type="evidence" value="ECO:0007669"/>
    <property type="project" value="TreeGrafter"/>
</dbReference>
<sequence length="207" mass="23194">MSSVDHRNSSDLDIQIKYGLRAKSIQRRIEVESKVRAPKPEKRTPKPRSRPPPLSKYRRKTANARERDRMREINDAFEALQKAIPGMEVKKEEKCTKLNTLKLAMNYIKALSDLLVCTTPTSSSSNSPSPSSDSSRSSEEPSSPSNSVSSLSSSPLRDVLFSGKTSDYLEDSFSLDDLPSLPDSFELLLTEEDFSLSTVMDEPSLYR</sequence>
<proteinExistence type="evidence at transcript level"/>
<evidence type="ECO:0000313" key="3">
    <source>
        <dbReference type="EMBL" id="ACO11812.1"/>
    </source>
</evidence>
<dbReference type="SUPFAM" id="SSF47459">
    <property type="entry name" value="HLH, helix-loop-helix DNA-binding domain"/>
    <property type="match status" value="1"/>
</dbReference>
<evidence type="ECO:0000256" key="1">
    <source>
        <dbReference type="SAM" id="MobiDB-lite"/>
    </source>
</evidence>
<dbReference type="OrthoDB" id="10039134at2759"/>
<dbReference type="GO" id="GO:0009653">
    <property type="term" value="P:anatomical structure morphogenesis"/>
    <property type="evidence" value="ECO:0007669"/>
    <property type="project" value="TreeGrafter"/>
</dbReference>
<dbReference type="PANTHER" id="PTHR19290:SF147">
    <property type="entry name" value="HELIX-LOOP-HELIX PROTEIN DELILAH"/>
    <property type="match status" value="1"/>
</dbReference>
<dbReference type="GO" id="GO:0046983">
    <property type="term" value="F:protein dimerization activity"/>
    <property type="evidence" value="ECO:0007669"/>
    <property type="project" value="InterPro"/>
</dbReference>
<dbReference type="PROSITE" id="PS50888">
    <property type="entry name" value="BHLH"/>
    <property type="match status" value="1"/>
</dbReference>
<dbReference type="InterPro" id="IPR036638">
    <property type="entry name" value="HLH_DNA-bd_sf"/>
</dbReference>
<feature type="domain" description="BHLH" evidence="2">
    <location>
        <begin position="57"/>
        <end position="111"/>
    </location>
</feature>
<dbReference type="InterPro" id="IPR011598">
    <property type="entry name" value="bHLH_dom"/>
</dbReference>
<dbReference type="GO" id="GO:0005634">
    <property type="term" value="C:nucleus"/>
    <property type="evidence" value="ECO:0007669"/>
    <property type="project" value="TreeGrafter"/>
</dbReference>
<dbReference type="GO" id="GO:0070888">
    <property type="term" value="F:E-box binding"/>
    <property type="evidence" value="ECO:0007669"/>
    <property type="project" value="TreeGrafter"/>
</dbReference>
<evidence type="ECO:0000259" key="2">
    <source>
        <dbReference type="PROSITE" id="PS50888"/>
    </source>
</evidence>
<gene>
    <name evidence="3" type="primary">NDF1</name>
</gene>
<name>C1BS09_LEPSM</name>
<dbReference type="PANTHER" id="PTHR19290">
    <property type="entry name" value="BASIC HELIX-LOOP-HELIX PROTEIN NEUROGENIN-RELATED"/>
    <property type="match status" value="1"/>
</dbReference>
<accession>C1BS09</accession>
<dbReference type="EMBL" id="BT077388">
    <property type="protein sequence ID" value="ACO11812.1"/>
    <property type="molecule type" value="mRNA"/>
</dbReference>